<dbReference type="EMBL" id="QGKX02000088">
    <property type="protein sequence ID" value="KAF3587168.1"/>
    <property type="molecule type" value="Genomic_DNA"/>
</dbReference>
<reference evidence="1" key="1">
    <citation type="submission" date="2019-12" db="EMBL/GenBank/DDBJ databases">
        <title>Genome sequencing and annotation of Brassica cretica.</title>
        <authorList>
            <person name="Studholme D.J."/>
            <person name="Sarris P."/>
        </authorList>
    </citation>
    <scope>NUCLEOTIDE SEQUENCE</scope>
    <source>
        <strain evidence="1">PFS-109/04</strain>
        <tissue evidence="1">Leaf</tissue>
    </source>
</reference>
<dbReference type="Proteomes" id="UP000712600">
    <property type="component" value="Unassembled WGS sequence"/>
</dbReference>
<sequence>MSQEDRFAHKLRRFLVHEDPCQSRSIQFPGSFRVDEDSGIREISGARRDCRSRGNFGQRGLCLFPFSHSPLSLGLRFHEWR</sequence>
<evidence type="ECO:0000313" key="2">
    <source>
        <dbReference type="Proteomes" id="UP000712600"/>
    </source>
</evidence>
<accession>A0A8S9S3B5</accession>
<gene>
    <name evidence="1" type="ORF">F2Q69_00032305</name>
</gene>
<comment type="caution">
    <text evidence="1">The sequence shown here is derived from an EMBL/GenBank/DDBJ whole genome shotgun (WGS) entry which is preliminary data.</text>
</comment>
<name>A0A8S9S3B5_BRACR</name>
<evidence type="ECO:0000313" key="1">
    <source>
        <dbReference type="EMBL" id="KAF3587168.1"/>
    </source>
</evidence>
<proteinExistence type="predicted"/>
<protein>
    <submittedName>
        <fullName evidence="1">Uncharacterized protein</fullName>
    </submittedName>
</protein>
<organism evidence="1 2">
    <name type="scientific">Brassica cretica</name>
    <name type="common">Mustard</name>
    <dbReference type="NCBI Taxonomy" id="69181"/>
    <lineage>
        <taxon>Eukaryota</taxon>
        <taxon>Viridiplantae</taxon>
        <taxon>Streptophyta</taxon>
        <taxon>Embryophyta</taxon>
        <taxon>Tracheophyta</taxon>
        <taxon>Spermatophyta</taxon>
        <taxon>Magnoliopsida</taxon>
        <taxon>eudicotyledons</taxon>
        <taxon>Gunneridae</taxon>
        <taxon>Pentapetalae</taxon>
        <taxon>rosids</taxon>
        <taxon>malvids</taxon>
        <taxon>Brassicales</taxon>
        <taxon>Brassicaceae</taxon>
        <taxon>Brassiceae</taxon>
        <taxon>Brassica</taxon>
    </lineage>
</organism>
<dbReference type="AlphaFoldDB" id="A0A8S9S3B5"/>